<dbReference type="CDD" id="cd07989">
    <property type="entry name" value="LPLAT_AGPAT-like"/>
    <property type="match status" value="1"/>
</dbReference>
<dbReference type="Pfam" id="PF01553">
    <property type="entry name" value="Acyltransferase"/>
    <property type="match status" value="1"/>
</dbReference>
<evidence type="ECO:0000259" key="9">
    <source>
        <dbReference type="SMART" id="SM00563"/>
    </source>
</evidence>
<evidence type="ECO:0000256" key="7">
    <source>
        <dbReference type="ARBA" id="ARBA00023315"/>
    </source>
</evidence>
<dbReference type="Proteomes" id="UP000642488">
    <property type="component" value="Unassembled WGS sequence"/>
</dbReference>
<feature type="transmembrane region" description="Helical" evidence="8">
    <location>
        <begin position="27"/>
        <end position="47"/>
    </location>
</feature>
<dbReference type="EMBL" id="JAEKPD010000008">
    <property type="protein sequence ID" value="MBJ3762861.1"/>
    <property type="molecule type" value="Genomic_DNA"/>
</dbReference>
<dbReference type="SMART" id="SM00563">
    <property type="entry name" value="PlsC"/>
    <property type="match status" value="1"/>
</dbReference>
<dbReference type="PANTHER" id="PTHR23063">
    <property type="entry name" value="PHOSPHOLIPID ACYLTRANSFERASE"/>
    <property type="match status" value="1"/>
</dbReference>
<dbReference type="GO" id="GO:0016020">
    <property type="term" value="C:membrane"/>
    <property type="evidence" value="ECO:0007669"/>
    <property type="project" value="UniProtKB-SubCell"/>
</dbReference>
<feature type="domain" description="Phospholipid/glycerol acyltransferase" evidence="9">
    <location>
        <begin position="89"/>
        <end position="204"/>
    </location>
</feature>
<dbReference type="InterPro" id="IPR002123">
    <property type="entry name" value="Plipid/glycerol_acylTrfase"/>
</dbReference>
<proteinExistence type="predicted"/>
<keyword evidence="4 8" id="KW-1133">Transmembrane helix</keyword>
<reference evidence="10" key="1">
    <citation type="submission" date="2020-12" db="EMBL/GenBank/DDBJ databases">
        <title>Bacterial taxonomy.</title>
        <authorList>
            <person name="Pan X."/>
        </authorList>
    </citation>
    <scope>NUCLEOTIDE SEQUENCE</scope>
    <source>
        <strain evidence="10">KCTC 52957</strain>
    </source>
</reference>
<evidence type="ECO:0000256" key="4">
    <source>
        <dbReference type="ARBA" id="ARBA00022989"/>
    </source>
</evidence>
<evidence type="ECO:0000256" key="1">
    <source>
        <dbReference type="ARBA" id="ARBA00004370"/>
    </source>
</evidence>
<keyword evidence="7 10" id="KW-0012">Acyltransferase</keyword>
<evidence type="ECO:0000256" key="3">
    <source>
        <dbReference type="ARBA" id="ARBA00022692"/>
    </source>
</evidence>
<dbReference type="RefSeq" id="WP_198916041.1">
    <property type="nucleotide sequence ID" value="NZ_JAEKPD010000008.1"/>
</dbReference>
<evidence type="ECO:0000256" key="8">
    <source>
        <dbReference type="SAM" id="Phobius"/>
    </source>
</evidence>
<keyword evidence="5" id="KW-0443">Lipid metabolism</keyword>
<name>A0A934IBZ8_9RHOB</name>
<evidence type="ECO:0000256" key="5">
    <source>
        <dbReference type="ARBA" id="ARBA00023098"/>
    </source>
</evidence>
<protein>
    <submittedName>
        <fullName evidence="10">1-acyl-sn-glycerol-3-phosphate acyltransferase</fullName>
    </submittedName>
</protein>
<dbReference type="PANTHER" id="PTHR23063:SF52">
    <property type="entry name" value="LYSOPHOSPHATIDYLCHOLINE ACYLTRANSFERASE"/>
    <property type="match status" value="1"/>
</dbReference>
<dbReference type="GO" id="GO:0016746">
    <property type="term" value="F:acyltransferase activity"/>
    <property type="evidence" value="ECO:0007669"/>
    <property type="project" value="UniProtKB-KW"/>
</dbReference>
<keyword evidence="3 8" id="KW-0812">Transmembrane</keyword>
<gene>
    <name evidence="10" type="ORF">ILP92_08900</name>
</gene>
<dbReference type="GO" id="GO:0006629">
    <property type="term" value="P:lipid metabolic process"/>
    <property type="evidence" value="ECO:0007669"/>
    <property type="project" value="UniProtKB-KW"/>
</dbReference>
<evidence type="ECO:0000256" key="6">
    <source>
        <dbReference type="ARBA" id="ARBA00023136"/>
    </source>
</evidence>
<keyword evidence="2" id="KW-0808">Transferase</keyword>
<sequence>MTTWHGPPPPNRPALDLAARLRIGVRLVPLAILIFGGLALLLICRLIERPFYGLRRPVTPRITQTVCRGALGLVGLRLDIAGRPMTGTGAMVANHSSWLDIFALNACAPVYFVSKDEVADWPGIGWLARATGTIFIRRNPRDSRAQRYVLAQRLRAGHRLLFFPEGTSTDGRRVLPFKTTLFAAFFDDDLRDRMQVQPVALRYHAPQGADPAVYAWWGDMAFGPHLIGVLALPLRGRVQVTFHDPLAVAAFSDRKSLARAAETRVRGAELSE</sequence>
<comment type="caution">
    <text evidence="10">The sequence shown here is derived from an EMBL/GenBank/DDBJ whole genome shotgun (WGS) entry which is preliminary data.</text>
</comment>
<evidence type="ECO:0000313" key="11">
    <source>
        <dbReference type="Proteomes" id="UP000642488"/>
    </source>
</evidence>
<accession>A0A934IBZ8</accession>
<dbReference type="AlphaFoldDB" id="A0A934IBZ8"/>
<comment type="subcellular location">
    <subcellularLocation>
        <location evidence="1">Membrane</location>
    </subcellularLocation>
</comment>
<keyword evidence="6 8" id="KW-0472">Membrane</keyword>
<dbReference type="SUPFAM" id="SSF69593">
    <property type="entry name" value="Glycerol-3-phosphate (1)-acyltransferase"/>
    <property type="match status" value="1"/>
</dbReference>
<evidence type="ECO:0000256" key="2">
    <source>
        <dbReference type="ARBA" id="ARBA00022679"/>
    </source>
</evidence>
<evidence type="ECO:0000313" key="10">
    <source>
        <dbReference type="EMBL" id="MBJ3762861.1"/>
    </source>
</evidence>
<organism evidence="10 11">
    <name type="scientific">Palleronia pontilimi</name>
    <dbReference type="NCBI Taxonomy" id="1964209"/>
    <lineage>
        <taxon>Bacteria</taxon>
        <taxon>Pseudomonadati</taxon>
        <taxon>Pseudomonadota</taxon>
        <taxon>Alphaproteobacteria</taxon>
        <taxon>Rhodobacterales</taxon>
        <taxon>Roseobacteraceae</taxon>
        <taxon>Palleronia</taxon>
    </lineage>
</organism>
<keyword evidence="11" id="KW-1185">Reference proteome</keyword>